<dbReference type="InterPro" id="IPR000620">
    <property type="entry name" value="EamA_dom"/>
</dbReference>
<dbReference type="AlphaFoldDB" id="A0A7C2BGP5"/>
<dbReference type="PANTHER" id="PTHR22911:SF76">
    <property type="entry name" value="EAMA DOMAIN-CONTAINING PROTEIN"/>
    <property type="match status" value="1"/>
</dbReference>
<evidence type="ECO:0000259" key="1">
    <source>
        <dbReference type="Pfam" id="PF00892"/>
    </source>
</evidence>
<dbReference type="EMBL" id="DSJL01000002">
    <property type="protein sequence ID" value="HEF64268.1"/>
    <property type="molecule type" value="Genomic_DNA"/>
</dbReference>
<dbReference type="PANTHER" id="PTHR22911">
    <property type="entry name" value="ACYL-MALONYL CONDENSING ENZYME-RELATED"/>
    <property type="match status" value="1"/>
</dbReference>
<accession>A0A7C2BGP5</accession>
<dbReference type="Gene3D" id="1.10.3730.20">
    <property type="match status" value="1"/>
</dbReference>
<dbReference type="Pfam" id="PF00892">
    <property type="entry name" value="EamA"/>
    <property type="match status" value="2"/>
</dbReference>
<feature type="domain" description="EamA" evidence="1">
    <location>
        <begin position="102"/>
        <end position="232"/>
    </location>
</feature>
<dbReference type="GO" id="GO:0016020">
    <property type="term" value="C:membrane"/>
    <property type="evidence" value="ECO:0007669"/>
    <property type="project" value="InterPro"/>
</dbReference>
<dbReference type="SUPFAM" id="SSF103481">
    <property type="entry name" value="Multidrug resistance efflux transporter EmrE"/>
    <property type="match status" value="2"/>
</dbReference>
<evidence type="ECO:0000313" key="2">
    <source>
        <dbReference type="EMBL" id="HEF64268.1"/>
    </source>
</evidence>
<gene>
    <name evidence="2" type="ORF">ENP47_01445</name>
</gene>
<sequence>MHPSYRAVPMLHQESAPFHQQLLHAASHLRSRVQGLGRLPLAGGLGTAGQSTPSSFEIRSTQRRDTLGVVSYHPRSRAGKDSRKVETRQSVELEQPKVDYVIGLGFALFGVLAVSTSAVLIRLAEGVSAFEIAFWRLVVATSVLLPFIRPSRALDAMRSVGWMRLALYGGTLAVHFVAYNAALRFAPVAHVLPLLYTSTIMLAALSALALREPLRRAQLMGIVIVLAGVVVLAGFEPKFNARIALGDGLALVSAAAYAAYSLVGRRERTRLPLFVYAVAVYGFAALWVLPFALVAAVQSGAGLARYDWNVILALLGLGLIPNTLGHTLYNASVRRLNAAVANVVYTQEMTGAIILAWLILGEIPSTNAVVGAAIMLLGILLVLLG</sequence>
<proteinExistence type="predicted"/>
<name>A0A7C2BGP5_THERO</name>
<dbReference type="InterPro" id="IPR037185">
    <property type="entry name" value="EmrE-like"/>
</dbReference>
<comment type="caution">
    <text evidence="2">The sequence shown here is derived from an EMBL/GenBank/DDBJ whole genome shotgun (WGS) entry which is preliminary data.</text>
</comment>
<organism evidence="2">
    <name type="scientific">Thermomicrobium roseum</name>
    <dbReference type="NCBI Taxonomy" id="500"/>
    <lineage>
        <taxon>Bacteria</taxon>
        <taxon>Pseudomonadati</taxon>
        <taxon>Thermomicrobiota</taxon>
        <taxon>Thermomicrobia</taxon>
        <taxon>Thermomicrobiales</taxon>
        <taxon>Thermomicrobiaceae</taxon>
        <taxon>Thermomicrobium</taxon>
    </lineage>
</organism>
<protein>
    <submittedName>
        <fullName evidence="2">DMT family transporter</fullName>
    </submittedName>
</protein>
<feature type="domain" description="EamA" evidence="1">
    <location>
        <begin position="245"/>
        <end position="383"/>
    </location>
</feature>
<reference evidence="2" key="1">
    <citation type="journal article" date="2020" name="mSystems">
        <title>Genome- and Community-Level Interaction Insights into Carbon Utilization and Element Cycling Functions of Hydrothermarchaeota in Hydrothermal Sediment.</title>
        <authorList>
            <person name="Zhou Z."/>
            <person name="Liu Y."/>
            <person name="Xu W."/>
            <person name="Pan J."/>
            <person name="Luo Z.H."/>
            <person name="Li M."/>
        </authorList>
    </citation>
    <scope>NUCLEOTIDE SEQUENCE [LARGE SCALE GENOMIC DNA]</scope>
    <source>
        <strain evidence="2">SpSt-222</strain>
    </source>
</reference>